<proteinExistence type="predicted"/>
<dbReference type="EMBL" id="JAQOSO010000080">
    <property type="protein sequence ID" value="MDJ1175286.1"/>
    <property type="molecule type" value="Genomic_DNA"/>
</dbReference>
<dbReference type="RefSeq" id="WP_283767592.1">
    <property type="nucleotide sequence ID" value="NZ_JAQOSO010000080.1"/>
</dbReference>
<evidence type="ECO:0000313" key="2">
    <source>
        <dbReference type="EMBL" id="MDJ1175286.1"/>
    </source>
</evidence>
<evidence type="ECO:0000259" key="1">
    <source>
        <dbReference type="Pfam" id="PF18480"/>
    </source>
</evidence>
<comment type="caution">
    <text evidence="2">The sequence shown here is derived from an EMBL/GenBank/DDBJ whole genome shotgun (WGS) entry which is preliminary data.</text>
</comment>
<dbReference type="InterPro" id="IPR041049">
    <property type="entry name" value="DUF5615"/>
</dbReference>
<name>A0ABT7B809_9CYAN</name>
<accession>A0ABT7B809</accession>
<gene>
    <name evidence="2" type="ORF">PMG25_14410</name>
</gene>
<dbReference type="Pfam" id="PF18480">
    <property type="entry name" value="DUF5615"/>
    <property type="match status" value="1"/>
</dbReference>
<dbReference type="Proteomes" id="UP001235849">
    <property type="component" value="Unassembled WGS sequence"/>
</dbReference>
<feature type="domain" description="DUF5615" evidence="1">
    <location>
        <begin position="3"/>
        <end position="109"/>
    </location>
</feature>
<protein>
    <submittedName>
        <fullName evidence="2">DUF5615 family PIN-like protein</fullName>
    </submittedName>
</protein>
<keyword evidence="3" id="KW-1185">Reference proteome</keyword>
<reference evidence="2 3" key="1">
    <citation type="submission" date="2023-01" db="EMBL/GenBank/DDBJ databases">
        <title>Novel diversity within Roseofilum (Cyanobacteria; Desertifilaceae) from marine benthic mats with descriptions of four novel species.</title>
        <authorList>
            <person name="Wang Y."/>
            <person name="Berthold D.E."/>
            <person name="Hu J."/>
            <person name="Lefler F.W."/>
            <person name="Laughinghouse H.D. IV."/>
        </authorList>
    </citation>
    <scope>NUCLEOTIDE SEQUENCE [LARGE SCALE GENOMIC DNA]</scope>
    <source>
        <strain evidence="2 3">BLCC-M114</strain>
    </source>
</reference>
<sequence>MLKFYSNENFPLAMVDLMRGMSYDVLTSYEAGQANRKIPDNVVLEYATCAGRIVITENRQDFLNLHSTTSNHAGIVICKADRDYAGKVQVLHDFFTQDARPMANRLLRVMKQNTKGSQPAFIVQEYSKLSPE</sequence>
<evidence type="ECO:0000313" key="3">
    <source>
        <dbReference type="Proteomes" id="UP001235849"/>
    </source>
</evidence>
<organism evidence="2 3">
    <name type="scientific">Roseofilum capinflatum BLCC-M114</name>
    <dbReference type="NCBI Taxonomy" id="3022440"/>
    <lineage>
        <taxon>Bacteria</taxon>
        <taxon>Bacillati</taxon>
        <taxon>Cyanobacteriota</taxon>
        <taxon>Cyanophyceae</taxon>
        <taxon>Desertifilales</taxon>
        <taxon>Desertifilaceae</taxon>
        <taxon>Roseofilum</taxon>
        <taxon>Roseofilum capinflatum</taxon>
    </lineage>
</organism>